<sequence length="356" mass="39854">MDGVMPYAVVILIQIIDAGLFMISKAALTFGLNPLIFVFYRQAFGTLLLAPLAVTLVRYQLMPYILIFDLLLLLFLLICVSIFYRRKGQPRLSFMIPIFFNLFFIGLSYISATATSAISNSLPVFTFIFTVILGMETLKLKSRSGIIKVLGILFCVTGIMIIALYKGPQLSSLNHHHTQFTNHEGNSNLETKHSTTAWIKGSFILILSCIICSLWFVFQSILLKEYQSKLLFTTFLCIFSTIQSFIIAIMFQRDFAKWKLHWDMGLLAIGYSAVAVTGFSYYLQAWCIEKKGPVFLVISSPLAFVFTMMGSSFILGEKINLGSVLGGISLVAGLYSVLWGKSMENKVPEPSIECSE</sequence>
<accession>A0ACB7VBW8</accession>
<comment type="caution">
    <text evidence="1">The sequence shown here is derived from an EMBL/GenBank/DDBJ whole genome shotgun (WGS) entry which is preliminary data.</text>
</comment>
<gene>
    <name evidence="1" type="ORF">IHE45_10G082100</name>
</gene>
<organism evidence="1 2">
    <name type="scientific">Dioscorea alata</name>
    <name type="common">Purple yam</name>
    <dbReference type="NCBI Taxonomy" id="55571"/>
    <lineage>
        <taxon>Eukaryota</taxon>
        <taxon>Viridiplantae</taxon>
        <taxon>Streptophyta</taxon>
        <taxon>Embryophyta</taxon>
        <taxon>Tracheophyta</taxon>
        <taxon>Spermatophyta</taxon>
        <taxon>Magnoliopsida</taxon>
        <taxon>Liliopsida</taxon>
        <taxon>Dioscoreales</taxon>
        <taxon>Dioscoreaceae</taxon>
        <taxon>Dioscorea</taxon>
    </lineage>
</organism>
<feature type="non-terminal residue" evidence="1">
    <location>
        <position position="356"/>
    </location>
</feature>
<keyword evidence="2" id="KW-1185">Reference proteome</keyword>
<reference evidence="2" key="1">
    <citation type="journal article" date="2022" name="Nat. Commun.">
        <title>Chromosome evolution and the genetic basis of agronomically important traits in greater yam.</title>
        <authorList>
            <person name="Bredeson J.V."/>
            <person name="Lyons J.B."/>
            <person name="Oniyinde I.O."/>
            <person name="Okereke N.R."/>
            <person name="Kolade O."/>
            <person name="Nnabue I."/>
            <person name="Nwadili C.O."/>
            <person name="Hribova E."/>
            <person name="Parker M."/>
            <person name="Nwogha J."/>
            <person name="Shu S."/>
            <person name="Carlson J."/>
            <person name="Kariba R."/>
            <person name="Muthemba S."/>
            <person name="Knop K."/>
            <person name="Barton G.J."/>
            <person name="Sherwood A.V."/>
            <person name="Lopez-Montes A."/>
            <person name="Asiedu R."/>
            <person name="Jamnadass R."/>
            <person name="Muchugi A."/>
            <person name="Goodstein D."/>
            <person name="Egesi C.N."/>
            <person name="Featherston J."/>
            <person name="Asfaw A."/>
            <person name="Simpson G.G."/>
            <person name="Dolezel J."/>
            <person name="Hendre P.S."/>
            <person name="Van Deynze A."/>
            <person name="Kumar P.L."/>
            <person name="Obidiegwu J.E."/>
            <person name="Bhattacharjee R."/>
            <person name="Rokhsar D.S."/>
        </authorList>
    </citation>
    <scope>NUCLEOTIDE SEQUENCE [LARGE SCALE GENOMIC DNA]</scope>
    <source>
        <strain evidence="2">cv. TDa95/00328</strain>
    </source>
</reference>
<evidence type="ECO:0000313" key="1">
    <source>
        <dbReference type="EMBL" id="KAH7671269.1"/>
    </source>
</evidence>
<dbReference type="Proteomes" id="UP000827976">
    <property type="component" value="Chromosome 10"/>
</dbReference>
<evidence type="ECO:0000313" key="2">
    <source>
        <dbReference type="Proteomes" id="UP000827976"/>
    </source>
</evidence>
<dbReference type="EMBL" id="CM037020">
    <property type="protein sequence ID" value="KAH7671269.1"/>
    <property type="molecule type" value="Genomic_DNA"/>
</dbReference>
<proteinExistence type="predicted"/>
<protein>
    <submittedName>
        <fullName evidence="1">WAT1-related protein</fullName>
    </submittedName>
</protein>
<name>A0ACB7VBW8_DIOAL</name>